<proteinExistence type="predicted"/>
<accession>A0AAW2VMH2</accession>
<sequence length="60" mass="6923">MVKILSQEIPFANAYRLEDEPYYYELHAIFGDDNIQQPEAVRLEQSSEEEDSVGSNVTDE</sequence>
<name>A0AAW2VMH2_SESRA</name>
<evidence type="ECO:0000313" key="1">
    <source>
        <dbReference type="EMBL" id="KAL0430453.1"/>
    </source>
</evidence>
<reference evidence="1" key="1">
    <citation type="submission" date="2020-06" db="EMBL/GenBank/DDBJ databases">
        <authorList>
            <person name="Li T."/>
            <person name="Hu X."/>
            <person name="Zhang T."/>
            <person name="Song X."/>
            <person name="Zhang H."/>
            <person name="Dai N."/>
            <person name="Sheng W."/>
            <person name="Hou X."/>
            <person name="Wei L."/>
        </authorList>
    </citation>
    <scope>NUCLEOTIDE SEQUENCE</scope>
    <source>
        <strain evidence="1">G02</strain>
        <tissue evidence="1">Leaf</tissue>
    </source>
</reference>
<dbReference type="EMBL" id="JACGWJ010000003">
    <property type="protein sequence ID" value="KAL0430453.1"/>
    <property type="molecule type" value="Genomic_DNA"/>
</dbReference>
<gene>
    <name evidence="1" type="ORF">Sradi_0671300</name>
</gene>
<comment type="caution">
    <text evidence="1">The sequence shown here is derived from an EMBL/GenBank/DDBJ whole genome shotgun (WGS) entry which is preliminary data.</text>
</comment>
<protein>
    <submittedName>
        <fullName evidence="1">Uncharacterized protein</fullName>
    </submittedName>
</protein>
<dbReference type="AlphaFoldDB" id="A0AAW2VMH2"/>
<organism evidence="1">
    <name type="scientific">Sesamum radiatum</name>
    <name type="common">Black benniseed</name>
    <dbReference type="NCBI Taxonomy" id="300843"/>
    <lineage>
        <taxon>Eukaryota</taxon>
        <taxon>Viridiplantae</taxon>
        <taxon>Streptophyta</taxon>
        <taxon>Embryophyta</taxon>
        <taxon>Tracheophyta</taxon>
        <taxon>Spermatophyta</taxon>
        <taxon>Magnoliopsida</taxon>
        <taxon>eudicotyledons</taxon>
        <taxon>Gunneridae</taxon>
        <taxon>Pentapetalae</taxon>
        <taxon>asterids</taxon>
        <taxon>lamiids</taxon>
        <taxon>Lamiales</taxon>
        <taxon>Pedaliaceae</taxon>
        <taxon>Sesamum</taxon>
    </lineage>
</organism>
<reference evidence="1" key="2">
    <citation type="journal article" date="2024" name="Plant">
        <title>Genomic evolution and insights into agronomic trait innovations of Sesamum species.</title>
        <authorList>
            <person name="Miao H."/>
            <person name="Wang L."/>
            <person name="Qu L."/>
            <person name="Liu H."/>
            <person name="Sun Y."/>
            <person name="Le M."/>
            <person name="Wang Q."/>
            <person name="Wei S."/>
            <person name="Zheng Y."/>
            <person name="Lin W."/>
            <person name="Duan Y."/>
            <person name="Cao H."/>
            <person name="Xiong S."/>
            <person name="Wang X."/>
            <person name="Wei L."/>
            <person name="Li C."/>
            <person name="Ma Q."/>
            <person name="Ju M."/>
            <person name="Zhao R."/>
            <person name="Li G."/>
            <person name="Mu C."/>
            <person name="Tian Q."/>
            <person name="Mei H."/>
            <person name="Zhang T."/>
            <person name="Gao T."/>
            <person name="Zhang H."/>
        </authorList>
    </citation>
    <scope>NUCLEOTIDE SEQUENCE</scope>
    <source>
        <strain evidence="1">G02</strain>
    </source>
</reference>